<reference evidence="3" key="1">
    <citation type="journal article" date="2019" name="Int. J. Syst. Evol. Microbiol.">
        <title>The Global Catalogue of Microorganisms (GCM) 10K type strain sequencing project: providing services to taxonomists for standard genome sequencing and annotation.</title>
        <authorList>
            <consortium name="The Broad Institute Genomics Platform"/>
            <consortium name="The Broad Institute Genome Sequencing Center for Infectious Disease"/>
            <person name="Wu L."/>
            <person name="Ma J."/>
        </authorList>
    </citation>
    <scope>NUCLEOTIDE SEQUENCE [LARGE SCALE GENOMIC DNA]</scope>
    <source>
        <strain evidence="3">JCM 17441</strain>
    </source>
</reference>
<proteinExistence type="predicted"/>
<evidence type="ECO:0000256" key="1">
    <source>
        <dbReference type="SAM" id="Phobius"/>
    </source>
</evidence>
<name>A0ABP8DDI8_9ACTN</name>
<comment type="caution">
    <text evidence="2">The sequence shown here is derived from an EMBL/GenBank/DDBJ whole genome shotgun (WGS) entry which is preliminary data.</text>
</comment>
<evidence type="ECO:0000313" key="2">
    <source>
        <dbReference type="EMBL" id="GAA4253245.1"/>
    </source>
</evidence>
<keyword evidence="1" id="KW-1133">Transmembrane helix</keyword>
<evidence type="ECO:0000313" key="3">
    <source>
        <dbReference type="Proteomes" id="UP001500620"/>
    </source>
</evidence>
<feature type="transmembrane region" description="Helical" evidence="1">
    <location>
        <begin position="37"/>
        <end position="55"/>
    </location>
</feature>
<keyword evidence="1" id="KW-0472">Membrane</keyword>
<protein>
    <submittedName>
        <fullName evidence="2">Uncharacterized protein</fullName>
    </submittedName>
</protein>
<gene>
    <name evidence="2" type="ORF">GCM10022255_053330</name>
</gene>
<dbReference type="Proteomes" id="UP001500620">
    <property type="component" value="Unassembled WGS sequence"/>
</dbReference>
<accession>A0ABP8DDI8</accession>
<keyword evidence="3" id="KW-1185">Reference proteome</keyword>
<keyword evidence="1" id="KW-0812">Transmembrane</keyword>
<sequence length="59" mass="6226">MEATGTSTRVGATCANTNTNMTTNMRMASTGTRMVKMGIRISMGLLAMLIGGGLGSRWR</sequence>
<organism evidence="2 3">
    <name type="scientific">Dactylosporangium darangshiense</name>
    <dbReference type="NCBI Taxonomy" id="579108"/>
    <lineage>
        <taxon>Bacteria</taxon>
        <taxon>Bacillati</taxon>
        <taxon>Actinomycetota</taxon>
        <taxon>Actinomycetes</taxon>
        <taxon>Micromonosporales</taxon>
        <taxon>Micromonosporaceae</taxon>
        <taxon>Dactylosporangium</taxon>
    </lineage>
</organism>
<dbReference type="EMBL" id="BAABAT010000015">
    <property type="protein sequence ID" value="GAA4253245.1"/>
    <property type="molecule type" value="Genomic_DNA"/>
</dbReference>